<dbReference type="GO" id="GO:0005829">
    <property type="term" value="C:cytosol"/>
    <property type="evidence" value="ECO:0007669"/>
    <property type="project" value="TreeGrafter"/>
</dbReference>
<dbReference type="PANTHER" id="PTHR13009">
    <property type="entry name" value="HEAT SHOCK PROTEIN 90 HSP90 CO-CHAPERONE AHA-1"/>
    <property type="match status" value="1"/>
</dbReference>
<dbReference type="GO" id="GO:0006457">
    <property type="term" value="P:protein folding"/>
    <property type="evidence" value="ECO:0007669"/>
    <property type="project" value="TreeGrafter"/>
</dbReference>
<evidence type="ECO:0000313" key="3">
    <source>
        <dbReference type="EMBL" id="CAD8772213.1"/>
    </source>
</evidence>
<comment type="similarity">
    <text evidence="1">Belongs to the AHA1 family.</text>
</comment>
<name>A0A7S0UUB9_9CHLO</name>
<feature type="domain" description="Activator of Hsp90 ATPase AHSA1-like N-terminal" evidence="2">
    <location>
        <begin position="29"/>
        <end position="164"/>
    </location>
</feature>
<dbReference type="PANTHER" id="PTHR13009:SF21">
    <property type="entry name" value="ACTIVATOR OF HSP90 ATPASE"/>
    <property type="match status" value="1"/>
</dbReference>
<sequence length="164" mass="18550">MAKWGEGDPRWLVEHRDDGVNVNGWHWTEKNIIHIVKEKTSELFSNFELKTKKPNTTFKIDGVKEITGDASITTRKGNKKFSVFDLKIILEWSAIIEEVEKNVKGTVVIEEVHSTGDEDDYVFSVTVEGSDSNQNSCKEAMLSTQSQVYATIAKLVSSIKELEK</sequence>
<organism evidence="3">
    <name type="scientific">Polytomella parva</name>
    <dbReference type="NCBI Taxonomy" id="51329"/>
    <lineage>
        <taxon>Eukaryota</taxon>
        <taxon>Viridiplantae</taxon>
        <taxon>Chlorophyta</taxon>
        <taxon>core chlorophytes</taxon>
        <taxon>Chlorophyceae</taxon>
        <taxon>CS clade</taxon>
        <taxon>Chlamydomonadales</taxon>
        <taxon>Chlamydomonadaceae</taxon>
        <taxon>Polytomella</taxon>
    </lineage>
</organism>
<dbReference type="Gene3D" id="3.15.10.20">
    <property type="entry name" value="Activator of Hsp90 ATPase Aha1, N-terminal domain"/>
    <property type="match status" value="1"/>
</dbReference>
<dbReference type="InterPro" id="IPR036338">
    <property type="entry name" value="Aha1"/>
</dbReference>
<dbReference type="InterPro" id="IPR015310">
    <property type="entry name" value="AHSA1-like_N"/>
</dbReference>
<reference evidence="3" key="1">
    <citation type="submission" date="2021-01" db="EMBL/GenBank/DDBJ databases">
        <authorList>
            <person name="Corre E."/>
            <person name="Pelletier E."/>
            <person name="Niang G."/>
            <person name="Scheremetjew M."/>
            <person name="Finn R."/>
            <person name="Kale V."/>
            <person name="Holt S."/>
            <person name="Cochrane G."/>
            <person name="Meng A."/>
            <person name="Brown T."/>
            <person name="Cohen L."/>
        </authorList>
    </citation>
    <scope>NUCLEOTIDE SEQUENCE</scope>
    <source>
        <strain evidence="3">SAG 63-3</strain>
    </source>
</reference>
<dbReference type="Pfam" id="PF09229">
    <property type="entry name" value="Aha1_N"/>
    <property type="match status" value="1"/>
</dbReference>
<protein>
    <recommendedName>
        <fullName evidence="2">Activator of Hsp90 ATPase AHSA1-like N-terminal domain-containing protein</fullName>
    </recommendedName>
</protein>
<dbReference type="EMBL" id="HBFM01013811">
    <property type="protein sequence ID" value="CAD8772213.1"/>
    <property type="molecule type" value="Transcribed_RNA"/>
</dbReference>
<proteinExistence type="inferred from homology"/>
<dbReference type="SUPFAM" id="SSF103111">
    <property type="entry name" value="Activator of Hsp90 ATPase, Aha1"/>
    <property type="match status" value="1"/>
</dbReference>
<gene>
    <name evidence="3" type="ORF">PPAR00522_LOCUS8618</name>
</gene>
<accession>A0A7S0UUB9</accession>
<evidence type="ECO:0000259" key="2">
    <source>
        <dbReference type="SMART" id="SM01000"/>
    </source>
</evidence>
<dbReference type="AlphaFoldDB" id="A0A7S0UUB9"/>
<dbReference type="GO" id="GO:0001671">
    <property type="term" value="F:ATPase activator activity"/>
    <property type="evidence" value="ECO:0007669"/>
    <property type="project" value="InterPro"/>
</dbReference>
<dbReference type="SMART" id="SM01000">
    <property type="entry name" value="Aha1_N"/>
    <property type="match status" value="1"/>
</dbReference>
<dbReference type="GO" id="GO:0051087">
    <property type="term" value="F:protein-folding chaperone binding"/>
    <property type="evidence" value="ECO:0007669"/>
    <property type="project" value="InterPro"/>
</dbReference>
<evidence type="ECO:0000256" key="1">
    <source>
        <dbReference type="ARBA" id="ARBA00006817"/>
    </source>
</evidence>